<evidence type="ECO:0000313" key="3">
    <source>
        <dbReference type="EMBL" id="CAJ1372954.1"/>
    </source>
</evidence>
<accession>A0AA36HR31</accession>
<keyword evidence="1" id="KW-1133">Transmembrane helix</keyword>
<feature type="transmembrane region" description="Helical" evidence="1">
    <location>
        <begin position="150"/>
        <end position="176"/>
    </location>
</feature>
<feature type="chain" id="PRO_5041200813" evidence="2">
    <location>
        <begin position="19"/>
        <end position="1487"/>
    </location>
</feature>
<proteinExistence type="predicted"/>
<keyword evidence="2" id="KW-0732">Signal</keyword>
<feature type="transmembrane region" description="Helical" evidence="1">
    <location>
        <begin position="238"/>
        <end position="260"/>
    </location>
</feature>
<sequence>MLALRFLLALALCNCIEAIRTRQGELERHCPEATRHEVSRTRFRLGAKELPDVLLWQDWVLKEAQDCTGPQVGNATVVPWVHSEDPRNSSTVSIHVQVQGFSQLYVCPSSGVQCLASINIREHGLRISDVLGLFISKKTVHAVQNLDPTVLFVFEMLLLGALSCLLVIVIWFGLLLHDQGHHWGLLEATKASPFLKLPSSSDILLQGAIDVLFFVLGCALFVAEAERFFQKYPDPIQLGYIVVLLFPLLFGSVAVLRICLATARCQLYHASLRHGIVLKFQHAPSYFDPLLLWFWMGLVLTVGKAVHVLLVIRGDLTEELSALLVFMSPLYYMTSSIFDILHSERSALEQLCTVVLTDIAKGEPIHIGEGMSCMDDSTFCQLARERRTISASDCPDTSDDGAGSNGFNVTDLSWVGPLLANRSGSQRLQHLLFDPMMTLSILCLAVLSGAVCLHQLIHQPELTKLSVIGGALSSKFQPNYHEYNILVDRGQTMMALAAEADAREGTMLEMQDSGSAQKESSSGASLAQAVSLAQDHYPLNLKIDAWDTTQHNTYGLQVLKSGFLPESVTLWGHDVKGRRFYRCLPWGSLWQRPSIHVPYELQELNMNISIRHYVMGIPRRLRPDSFSTQMLENISQQECQHFLRFSPYVAVGQHTKGNCFAVMQPTWDLCGSSSLLETEHFQQLHSARFSSQLCPGDMACLSAADVAEPVLSFTNMSIMRPNDREQRLSVRLSVDMRGSTFSIIDEMNFYGAPDIHLRKGWPFAKDILGIYVFSDTGPALSVKPNGFQWSVTIKDSASFKTQKDLNITVVSSDLDCEVISLYGSFHASTLEEVETPKEICLYDVSAMPCPMYGWKPTRTFRVDLDMFRRLLLSDAYKKALYFLSGTTTCYSVQEQLGQEQITVSLRHVPGVKLGASIHVPNRPGLNWHLNRKCTFDDSHHGKCEITMSQSGIVNSTQGDLAYLSIIYKDPDVDCLAEWQSCSDGMEVLHLESAHLPPSACESIWSSTDKALLTEACGGSWGISTAKIQLAPLNPMYKPELVSYTQVEAKLHCNTFINPRITVGIWAYGKSPAGEEERASPSRRHAQVICTLREGPAERCEDWGNNGEETSPSSPKYSSITLGYDGEKTTLRPWDPSRCPFGAAIYNRLIHFPIRPKGSVFAIFCSLQSLSHLSDTLGRCGHLIGVLNPDSSRRPKPDIVHRFLLRHPNTTLIFEDINVASLERYERLLSLPVDSRYAFLMALHPRLGAQSPARLLKDDAEKLCNNIFKFLVCTTPSLMKTLVLWHPEQSLQEESDGIGTFDQVLKHIDILQRWRKPRVKTEKKSSEGEHSETNERIWIFMDIRTDKTTGGNLDMKFVNDMAKMGLLAKEQLSLTPWFPSQALLLFQYALHRDERHAPSSGQSEGIQGATERRVKEERMRKERIHQPPSPFNMPVPSFGGFGCGNGLAGRSDMPAAPAPAPSMPMKGGGFNGMLGPDMEDGVMICCTE</sequence>
<evidence type="ECO:0000256" key="1">
    <source>
        <dbReference type="SAM" id="Phobius"/>
    </source>
</evidence>
<name>A0AA36HR31_9DINO</name>
<keyword evidence="1" id="KW-0472">Membrane</keyword>
<feature type="transmembrane region" description="Helical" evidence="1">
    <location>
        <begin position="290"/>
        <end position="310"/>
    </location>
</feature>
<feature type="signal peptide" evidence="2">
    <location>
        <begin position="1"/>
        <end position="18"/>
    </location>
</feature>
<gene>
    <name evidence="3" type="ORF">EVOR1521_LOCUS2919</name>
</gene>
<evidence type="ECO:0000256" key="2">
    <source>
        <dbReference type="SAM" id="SignalP"/>
    </source>
</evidence>
<dbReference type="EMBL" id="CAUJNA010000166">
    <property type="protein sequence ID" value="CAJ1372954.1"/>
    <property type="molecule type" value="Genomic_DNA"/>
</dbReference>
<feature type="non-terminal residue" evidence="3">
    <location>
        <position position="1"/>
    </location>
</feature>
<reference evidence="3" key="1">
    <citation type="submission" date="2023-08" db="EMBL/GenBank/DDBJ databases">
        <authorList>
            <person name="Chen Y."/>
            <person name="Shah S."/>
            <person name="Dougan E. K."/>
            <person name="Thang M."/>
            <person name="Chan C."/>
        </authorList>
    </citation>
    <scope>NUCLEOTIDE SEQUENCE</scope>
</reference>
<dbReference type="Proteomes" id="UP001178507">
    <property type="component" value="Unassembled WGS sequence"/>
</dbReference>
<keyword evidence="1" id="KW-0812">Transmembrane</keyword>
<keyword evidence="4" id="KW-1185">Reference proteome</keyword>
<organism evidence="3 4">
    <name type="scientific">Effrenium voratum</name>
    <dbReference type="NCBI Taxonomy" id="2562239"/>
    <lineage>
        <taxon>Eukaryota</taxon>
        <taxon>Sar</taxon>
        <taxon>Alveolata</taxon>
        <taxon>Dinophyceae</taxon>
        <taxon>Suessiales</taxon>
        <taxon>Symbiodiniaceae</taxon>
        <taxon>Effrenium</taxon>
    </lineage>
</organism>
<evidence type="ECO:0000313" key="4">
    <source>
        <dbReference type="Proteomes" id="UP001178507"/>
    </source>
</evidence>
<feature type="transmembrane region" description="Helical" evidence="1">
    <location>
        <begin position="203"/>
        <end position="223"/>
    </location>
</feature>
<comment type="caution">
    <text evidence="3">The sequence shown here is derived from an EMBL/GenBank/DDBJ whole genome shotgun (WGS) entry which is preliminary data.</text>
</comment>
<feature type="transmembrane region" description="Helical" evidence="1">
    <location>
        <begin position="322"/>
        <end position="341"/>
    </location>
</feature>
<protein>
    <submittedName>
        <fullName evidence="3">Uncharacterized protein</fullName>
    </submittedName>
</protein>